<dbReference type="Gene3D" id="3.40.50.2000">
    <property type="entry name" value="Glycogen Phosphorylase B"/>
    <property type="match status" value="1"/>
</dbReference>
<dbReference type="AlphaFoldDB" id="A0A380DQI7"/>
<reference evidence="2 3" key="1">
    <citation type="submission" date="2018-06" db="EMBL/GenBank/DDBJ databases">
        <authorList>
            <consortium name="Pathogen Informatics"/>
            <person name="Doyle S."/>
        </authorList>
    </citation>
    <scope>NUCLEOTIDE SEQUENCE [LARGE SCALE GENOMIC DNA]</scope>
    <source>
        <strain evidence="2 3">NCTC6133</strain>
    </source>
</reference>
<sequence length="113" mass="13427">MLTDAQRLDILQQFDVKNIFTISNFVKIHKAPKQFQTEKIVGHISRMVPTKRIDLLIDVAELVVKKDETVKFHIYGEGSVKEKIAKKNYRQKIRESCFVKRVYNHSTKMFRRF</sequence>
<proteinExistence type="predicted"/>
<dbReference type="EMBL" id="UHAP01000001">
    <property type="protein sequence ID" value="SUK39266.1"/>
    <property type="molecule type" value="Genomic_DNA"/>
</dbReference>
<feature type="domain" description="Glycosyl transferase family 1" evidence="1">
    <location>
        <begin position="28"/>
        <end position="99"/>
    </location>
</feature>
<protein>
    <submittedName>
        <fullName evidence="2">Glycoside hydrolase family protein</fullName>
    </submittedName>
</protein>
<keyword evidence="2" id="KW-0378">Hydrolase</keyword>
<dbReference type="InterPro" id="IPR001296">
    <property type="entry name" value="Glyco_trans_1"/>
</dbReference>
<evidence type="ECO:0000313" key="2">
    <source>
        <dbReference type="EMBL" id="SUK39266.1"/>
    </source>
</evidence>
<evidence type="ECO:0000313" key="3">
    <source>
        <dbReference type="Proteomes" id="UP000255091"/>
    </source>
</evidence>
<accession>A0A380DQI7</accession>
<name>A0A380DQI7_STAAU</name>
<dbReference type="Pfam" id="PF00534">
    <property type="entry name" value="Glycos_transf_1"/>
    <property type="match status" value="1"/>
</dbReference>
<dbReference type="Proteomes" id="UP000255091">
    <property type="component" value="Unassembled WGS sequence"/>
</dbReference>
<dbReference type="SUPFAM" id="SSF53756">
    <property type="entry name" value="UDP-Glycosyltransferase/glycogen phosphorylase"/>
    <property type="match status" value="1"/>
</dbReference>
<dbReference type="GO" id="GO:0016787">
    <property type="term" value="F:hydrolase activity"/>
    <property type="evidence" value="ECO:0007669"/>
    <property type="project" value="UniProtKB-KW"/>
</dbReference>
<dbReference type="GO" id="GO:0016757">
    <property type="term" value="F:glycosyltransferase activity"/>
    <property type="evidence" value="ECO:0007669"/>
    <property type="project" value="InterPro"/>
</dbReference>
<gene>
    <name evidence="2" type="ORF">NCTC6133_01240</name>
</gene>
<organism evidence="2 3">
    <name type="scientific">Staphylococcus aureus</name>
    <dbReference type="NCBI Taxonomy" id="1280"/>
    <lineage>
        <taxon>Bacteria</taxon>
        <taxon>Bacillati</taxon>
        <taxon>Bacillota</taxon>
        <taxon>Bacilli</taxon>
        <taxon>Bacillales</taxon>
        <taxon>Staphylococcaceae</taxon>
        <taxon>Staphylococcus</taxon>
    </lineage>
</organism>
<evidence type="ECO:0000259" key="1">
    <source>
        <dbReference type="Pfam" id="PF00534"/>
    </source>
</evidence>